<dbReference type="AlphaFoldDB" id="A0A401Q3K6"/>
<dbReference type="PANTHER" id="PTHR23239">
    <property type="entry name" value="INTERMEDIATE FILAMENT"/>
    <property type="match status" value="1"/>
</dbReference>
<feature type="compositionally biased region" description="Low complexity" evidence="4">
    <location>
        <begin position="42"/>
        <end position="56"/>
    </location>
</feature>
<evidence type="ECO:0000313" key="6">
    <source>
        <dbReference type="EMBL" id="GCB80007.1"/>
    </source>
</evidence>
<dbReference type="PRINTS" id="PR01248">
    <property type="entry name" value="TYPE1KERATIN"/>
</dbReference>
<dbReference type="InterPro" id="IPR002957">
    <property type="entry name" value="Keratin_I"/>
</dbReference>
<evidence type="ECO:0000256" key="1">
    <source>
        <dbReference type="ARBA" id="ARBA00022754"/>
    </source>
</evidence>
<protein>
    <recommendedName>
        <fullName evidence="5">IF rod domain-containing protein</fullName>
    </recommendedName>
</protein>
<accession>A0A401Q3K6</accession>
<dbReference type="Gene3D" id="1.20.5.500">
    <property type="entry name" value="Single helix bin"/>
    <property type="match status" value="1"/>
</dbReference>
<evidence type="ECO:0000256" key="3">
    <source>
        <dbReference type="SAM" id="Coils"/>
    </source>
</evidence>
<comment type="caution">
    <text evidence="6">The sequence shown here is derived from an EMBL/GenBank/DDBJ whole genome shotgun (WGS) entry which is preliminary data.</text>
</comment>
<sequence length="435" mass="47982">SQSRPHLQRVPLQANCGLDMASIYSSARGTKSRYGTGMSAMSLPGRPSRSSTSLSSLTIGRGASGLAGRVSGYGISTGSAMGSAVLRGGGGLITDEKNAMQNLNQRLANYMEQVNLLEKSNKELEIEIRNCGANRTLDGFDWSMYDKMVIPLQQQILNAILENSRIALEVDNAKLAAEDFKNKWESELILRQSVENDIGGLHQLKDTYLQLQSDLAREIAGLEDEIAFLRKNHQEELKVLRQQKTQDIHVEVDSGPSVDVAAAMQEMRDSYTKLVDTNQKDLDNWYQQQVQVQNTQVMQNTQALTSGQVELTGLRQQIQTLDADYNALYGSLAALQNSLENTEARYDMELQRLLSKCAQLEGELGSIRNNLTVQTQDYQTLLNLKMKLEAEIQDYKSLLEGGNQNLVGRSSSSGMSLGGSSTIITTSTIEREVAT</sequence>
<keyword evidence="2 3" id="KW-0175">Coiled coil</keyword>
<evidence type="ECO:0000256" key="2">
    <source>
        <dbReference type="ARBA" id="ARBA00023054"/>
    </source>
</evidence>
<feature type="coiled-coil region" evidence="3">
    <location>
        <begin position="325"/>
        <end position="405"/>
    </location>
</feature>
<dbReference type="STRING" id="75743.A0A401Q3K6"/>
<dbReference type="Gene3D" id="1.20.5.1160">
    <property type="entry name" value="Vasodilator-stimulated phosphoprotein"/>
    <property type="match status" value="1"/>
</dbReference>
<dbReference type="Proteomes" id="UP000288216">
    <property type="component" value="Unassembled WGS sequence"/>
</dbReference>
<dbReference type="PANTHER" id="PTHR23239:SF366">
    <property type="entry name" value="KERATIN, TYPE I CYTOSKELETAL 47 KDA"/>
    <property type="match status" value="1"/>
</dbReference>
<dbReference type="Pfam" id="PF00038">
    <property type="entry name" value="Filament"/>
    <property type="match status" value="1"/>
</dbReference>
<feature type="non-terminal residue" evidence="6">
    <location>
        <position position="1"/>
    </location>
</feature>
<dbReference type="OMA" id="NETEMRY"/>
<dbReference type="GO" id="GO:0005882">
    <property type="term" value="C:intermediate filament"/>
    <property type="evidence" value="ECO:0007669"/>
    <property type="project" value="UniProtKB-KW"/>
</dbReference>
<dbReference type="EMBL" id="BFAA01014823">
    <property type="protein sequence ID" value="GCB80007.1"/>
    <property type="molecule type" value="Genomic_DNA"/>
</dbReference>
<feature type="coiled-coil region" evidence="3">
    <location>
        <begin position="212"/>
        <end position="239"/>
    </location>
</feature>
<dbReference type="SUPFAM" id="SSF64593">
    <property type="entry name" value="Intermediate filament protein, coiled coil region"/>
    <property type="match status" value="2"/>
</dbReference>
<dbReference type="SMART" id="SM01391">
    <property type="entry name" value="Filament"/>
    <property type="match status" value="1"/>
</dbReference>
<reference evidence="6 7" key="1">
    <citation type="journal article" date="2018" name="Nat. Ecol. Evol.">
        <title>Shark genomes provide insights into elasmobranch evolution and the origin of vertebrates.</title>
        <authorList>
            <person name="Hara Y"/>
            <person name="Yamaguchi K"/>
            <person name="Onimaru K"/>
            <person name="Kadota M"/>
            <person name="Koyanagi M"/>
            <person name="Keeley SD"/>
            <person name="Tatsumi K"/>
            <person name="Tanaka K"/>
            <person name="Motone F"/>
            <person name="Kageyama Y"/>
            <person name="Nozu R"/>
            <person name="Adachi N"/>
            <person name="Nishimura O"/>
            <person name="Nakagawa R"/>
            <person name="Tanegashima C"/>
            <person name="Kiyatake I"/>
            <person name="Matsumoto R"/>
            <person name="Murakumo K"/>
            <person name="Nishida K"/>
            <person name="Terakita A"/>
            <person name="Kuratani S"/>
            <person name="Sato K"/>
            <person name="Hyodo S Kuraku.S."/>
        </authorList>
    </citation>
    <scope>NUCLEOTIDE SEQUENCE [LARGE SCALE GENOMIC DNA]</scope>
</reference>
<keyword evidence="7" id="KW-1185">Reference proteome</keyword>
<feature type="region of interest" description="Disordered" evidence="4">
    <location>
        <begin position="30"/>
        <end position="56"/>
    </location>
</feature>
<dbReference type="InterPro" id="IPR039008">
    <property type="entry name" value="IF_rod_dom"/>
</dbReference>
<feature type="coiled-coil region" evidence="3">
    <location>
        <begin position="93"/>
        <end position="134"/>
    </location>
</feature>
<dbReference type="GO" id="GO:0005198">
    <property type="term" value="F:structural molecule activity"/>
    <property type="evidence" value="ECO:0007669"/>
    <property type="project" value="InterPro"/>
</dbReference>
<keyword evidence="1" id="KW-0403">Intermediate filament</keyword>
<feature type="domain" description="IF rod" evidence="5">
    <location>
        <begin position="96"/>
        <end position="406"/>
    </location>
</feature>
<dbReference type="PROSITE" id="PS51842">
    <property type="entry name" value="IF_ROD_2"/>
    <property type="match status" value="1"/>
</dbReference>
<dbReference type="OrthoDB" id="9946452at2759"/>
<proteinExistence type="predicted"/>
<evidence type="ECO:0000313" key="7">
    <source>
        <dbReference type="Proteomes" id="UP000288216"/>
    </source>
</evidence>
<evidence type="ECO:0000259" key="5">
    <source>
        <dbReference type="PROSITE" id="PS51842"/>
    </source>
</evidence>
<name>A0A401Q3K6_SCYTO</name>
<organism evidence="6 7">
    <name type="scientific">Scyliorhinus torazame</name>
    <name type="common">Cloudy catshark</name>
    <name type="synonym">Catulus torazame</name>
    <dbReference type="NCBI Taxonomy" id="75743"/>
    <lineage>
        <taxon>Eukaryota</taxon>
        <taxon>Metazoa</taxon>
        <taxon>Chordata</taxon>
        <taxon>Craniata</taxon>
        <taxon>Vertebrata</taxon>
        <taxon>Chondrichthyes</taxon>
        <taxon>Elasmobranchii</taxon>
        <taxon>Galeomorphii</taxon>
        <taxon>Galeoidea</taxon>
        <taxon>Carcharhiniformes</taxon>
        <taxon>Scyliorhinidae</taxon>
        <taxon>Scyliorhinus</taxon>
    </lineage>
</organism>
<evidence type="ECO:0000256" key="4">
    <source>
        <dbReference type="SAM" id="MobiDB-lite"/>
    </source>
</evidence>
<gene>
    <name evidence="6" type="ORF">scyTo_0019646</name>
</gene>
<dbReference type="Gene3D" id="1.20.5.170">
    <property type="match status" value="1"/>
</dbReference>